<sequence>MNERQVDYSKAAVLNRGIDVLIVIKNTKIATSREIQAQALPHLSIRSVQRYLSGLVVMGLVSVIQGGKNDDFRYFLSGKAKQLFGVTE</sequence>
<gene>
    <name evidence="1" type="ORF">HMPREF0016_00878</name>
</gene>
<proteinExistence type="predicted"/>
<dbReference type="EMBL" id="GG704964">
    <property type="protein sequence ID" value="EEY97795.1"/>
    <property type="molecule type" value="Genomic_DNA"/>
</dbReference>
<protein>
    <recommendedName>
        <fullName evidence="3">HTH iclR-type domain-containing protein</fullName>
    </recommendedName>
</protein>
<name>D0S8S3_ACIJO</name>
<dbReference type="HOGENOM" id="CLU_2462073_0_0_6"/>
<dbReference type="RefSeq" id="WP_005400124.1">
    <property type="nucleotide sequence ID" value="NZ_GG704964.1"/>
</dbReference>
<evidence type="ECO:0008006" key="3">
    <source>
        <dbReference type="Google" id="ProtNLM"/>
    </source>
</evidence>
<accession>D0S8S3</accession>
<dbReference type="Proteomes" id="UP000012047">
    <property type="component" value="Unassembled WGS sequence"/>
</dbReference>
<reference evidence="2" key="1">
    <citation type="journal article" date="2012" name="PLoS ONE">
        <title>The success of Acinetobacter species; genetic, metabolic and virulence attributes.</title>
        <authorList>
            <person name="Peleg A.Y."/>
            <person name="de Breij A."/>
            <person name="Adams M.D."/>
            <person name="Cerqueira G.M."/>
            <person name="Mocali S."/>
            <person name="Galardini M."/>
            <person name="Nibbering P.H."/>
            <person name="Earl A.M."/>
            <person name="Ward D.V."/>
            <person name="Paterson D.L."/>
            <person name="Seifert H."/>
            <person name="Dijkshoorn L."/>
        </authorList>
    </citation>
    <scope>NUCLEOTIDE SEQUENCE [LARGE SCALE GENOMIC DNA]</scope>
    <source>
        <strain evidence="2">SH046</strain>
    </source>
</reference>
<evidence type="ECO:0000313" key="2">
    <source>
        <dbReference type="Proteomes" id="UP000012047"/>
    </source>
</evidence>
<dbReference type="eggNOG" id="ENOG5031RZV">
    <property type="taxonomic scope" value="Bacteria"/>
</dbReference>
<evidence type="ECO:0000313" key="1">
    <source>
        <dbReference type="EMBL" id="EEY97795.1"/>
    </source>
</evidence>
<dbReference type="AlphaFoldDB" id="D0S8S3"/>
<organism evidence="1 2">
    <name type="scientific">Acinetobacter johnsonii SH046</name>
    <dbReference type="NCBI Taxonomy" id="575586"/>
    <lineage>
        <taxon>Bacteria</taxon>
        <taxon>Pseudomonadati</taxon>
        <taxon>Pseudomonadota</taxon>
        <taxon>Gammaproteobacteria</taxon>
        <taxon>Moraxellales</taxon>
        <taxon>Moraxellaceae</taxon>
        <taxon>Acinetobacter</taxon>
    </lineage>
</organism>